<protein>
    <recommendedName>
        <fullName evidence="4">Parkin RBR E3 ubiquitin protein ligase</fullName>
    </recommendedName>
</protein>
<evidence type="ECO:0000313" key="3">
    <source>
        <dbReference type="Proteomes" id="UP000694570"/>
    </source>
</evidence>
<dbReference type="Ensembl" id="ENSSSCT00030046358.1">
    <property type="protein sequence ID" value="ENSSSCP00030020877.1"/>
    <property type="gene ID" value="ENSSSCG00030033499.1"/>
</dbReference>
<evidence type="ECO:0000313" key="2">
    <source>
        <dbReference type="Ensembl" id="ENSSSCP00030020877.1"/>
    </source>
</evidence>
<accession>A0A8D0WH58</accession>
<dbReference type="Ensembl" id="ENSSSCT00055046012.1">
    <property type="protein sequence ID" value="ENSSSCP00055036687.1"/>
    <property type="gene ID" value="ENSSSCG00055023380.1"/>
</dbReference>
<dbReference type="AlphaFoldDB" id="A0A8D0WH58"/>
<sequence length="119" mass="12715">MPAVFLFHSPQRCDLDQQSIVHVVLRPQRNGQERGVAAGHRPGRAGREPASLTRVDLSGSVLPGDAVGLAVILQDDSADGAAPAGRPGECQDHGGNILGLFRRSWGCREHVICCARLKM</sequence>
<evidence type="ECO:0000256" key="1">
    <source>
        <dbReference type="SAM" id="MobiDB-lite"/>
    </source>
</evidence>
<dbReference type="Proteomes" id="UP000694724">
    <property type="component" value="Unplaced"/>
</dbReference>
<organism evidence="2 3">
    <name type="scientific">Sus scrofa</name>
    <name type="common">Pig</name>
    <dbReference type="NCBI Taxonomy" id="9823"/>
    <lineage>
        <taxon>Eukaryota</taxon>
        <taxon>Metazoa</taxon>
        <taxon>Chordata</taxon>
        <taxon>Craniata</taxon>
        <taxon>Vertebrata</taxon>
        <taxon>Euteleostomi</taxon>
        <taxon>Mammalia</taxon>
        <taxon>Eutheria</taxon>
        <taxon>Laurasiatheria</taxon>
        <taxon>Artiodactyla</taxon>
        <taxon>Suina</taxon>
        <taxon>Suidae</taxon>
        <taxon>Sus</taxon>
    </lineage>
</organism>
<proteinExistence type="predicted"/>
<evidence type="ECO:0008006" key="4">
    <source>
        <dbReference type="Google" id="ProtNLM"/>
    </source>
</evidence>
<name>A0A8D0WH58_PIG</name>
<dbReference type="Proteomes" id="UP000694570">
    <property type="component" value="Unplaced"/>
</dbReference>
<reference evidence="2" key="1">
    <citation type="submission" date="2025-05" db="UniProtKB">
        <authorList>
            <consortium name="Ensembl"/>
        </authorList>
    </citation>
    <scope>IDENTIFICATION</scope>
</reference>
<feature type="region of interest" description="Disordered" evidence="1">
    <location>
        <begin position="31"/>
        <end position="50"/>
    </location>
</feature>